<evidence type="ECO:0000256" key="1">
    <source>
        <dbReference type="SAM" id="Phobius"/>
    </source>
</evidence>
<name>A0A239VEU9_9MICO</name>
<proteinExistence type="predicted"/>
<feature type="transmembrane region" description="Helical" evidence="1">
    <location>
        <begin position="98"/>
        <end position="118"/>
    </location>
</feature>
<organism evidence="3 4">
    <name type="scientific">Dermatophilus congolensis</name>
    <dbReference type="NCBI Taxonomy" id="1863"/>
    <lineage>
        <taxon>Bacteria</taxon>
        <taxon>Bacillati</taxon>
        <taxon>Actinomycetota</taxon>
        <taxon>Actinomycetes</taxon>
        <taxon>Micrococcales</taxon>
        <taxon>Dermatophilaceae</taxon>
        <taxon>Dermatophilus</taxon>
    </lineage>
</organism>
<dbReference type="Proteomes" id="UP000242637">
    <property type="component" value="Chromosome 1"/>
</dbReference>
<feature type="transmembrane region" description="Helical" evidence="1">
    <location>
        <begin position="31"/>
        <end position="50"/>
    </location>
</feature>
<feature type="transmembrane region" description="Helical" evidence="1">
    <location>
        <begin position="138"/>
        <end position="155"/>
    </location>
</feature>
<dbReference type="AlphaFoldDB" id="A0A239VEU9"/>
<dbReference type="STRING" id="1121387.GCA_000429885_01018"/>
<keyword evidence="3" id="KW-0645">Protease</keyword>
<dbReference type="Pfam" id="PF02517">
    <property type="entry name" value="Rce1-like"/>
    <property type="match status" value="1"/>
</dbReference>
<sequence>MGELRRFIDAALLNPVPDTHPTPTTYTRRRLTAALTLALGTSILAISLRIPPGDPSFHWATLALALTWIAGAAISGPIYAGHAWTRKKTIGSPITQSLALAAILIALFLTGALAIAHIPALRDPVDNLLNHASGNNLLIVAFLTLINGIGEELYFRGALYDALPRSHAVAISTIIYILVTATSGIPLLILAALLLGTITGLQRRVTGGVLGPIIVHCCWSGSMLFLLPPLLQTLR</sequence>
<dbReference type="GO" id="GO:0004175">
    <property type="term" value="F:endopeptidase activity"/>
    <property type="evidence" value="ECO:0007669"/>
    <property type="project" value="UniProtKB-ARBA"/>
</dbReference>
<gene>
    <name evidence="3" type="ORF">SAMEA4475696_01070</name>
</gene>
<reference evidence="3 4" key="1">
    <citation type="submission" date="2017-06" db="EMBL/GenBank/DDBJ databases">
        <authorList>
            <consortium name="Pathogen Informatics"/>
        </authorList>
    </citation>
    <scope>NUCLEOTIDE SEQUENCE [LARGE SCALE GENOMIC DNA]</scope>
    <source>
        <strain evidence="3 4">NCTC13039</strain>
    </source>
</reference>
<dbReference type="OrthoDB" id="4407663at2"/>
<dbReference type="GeneID" id="63459307"/>
<feature type="transmembrane region" description="Helical" evidence="1">
    <location>
        <begin position="167"/>
        <end position="193"/>
    </location>
</feature>
<feature type="transmembrane region" description="Helical" evidence="1">
    <location>
        <begin position="213"/>
        <end position="231"/>
    </location>
</feature>
<keyword evidence="1" id="KW-1133">Transmembrane helix</keyword>
<keyword evidence="1" id="KW-0472">Membrane</keyword>
<keyword evidence="3" id="KW-0378">Hydrolase</keyword>
<keyword evidence="1" id="KW-0812">Transmembrane</keyword>
<dbReference type="GO" id="GO:0080120">
    <property type="term" value="P:CAAX-box protein maturation"/>
    <property type="evidence" value="ECO:0007669"/>
    <property type="project" value="UniProtKB-ARBA"/>
</dbReference>
<keyword evidence="4" id="KW-1185">Reference proteome</keyword>
<dbReference type="InterPro" id="IPR003675">
    <property type="entry name" value="Rce1/LyrA-like_dom"/>
</dbReference>
<evidence type="ECO:0000313" key="4">
    <source>
        <dbReference type="Proteomes" id="UP000242637"/>
    </source>
</evidence>
<dbReference type="RefSeq" id="WP_028327002.1">
    <property type="nucleotide sequence ID" value="NZ_JAAFNI010000001.1"/>
</dbReference>
<dbReference type="GO" id="GO:0006508">
    <property type="term" value="P:proteolysis"/>
    <property type="evidence" value="ECO:0007669"/>
    <property type="project" value="UniProtKB-KW"/>
</dbReference>
<dbReference type="EMBL" id="LT906453">
    <property type="protein sequence ID" value="SNV20667.1"/>
    <property type="molecule type" value="Genomic_DNA"/>
</dbReference>
<evidence type="ECO:0000259" key="2">
    <source>
        <dbReference type="Pfam" id="PF02517"/>
    </source>
</evidence>
<accession>A0A239VEU9</accession>
<evidence type="ECO:0000313" key="3">
    <source>
        <dbReference type="EMBL" id="SNV20667.1"/>
    </source>
</evidence>
<feature type="transmembrane region" description="Helical" evidence="1">
    <location>
        <begin position="56"/>
        <end position="78"/>
    </location>
</feature>
<feature type="domain" description="CAAX prenyl protease 2/Lysostaphin resistance protein A-like" evidence="2">
    <location>
        <begin position="135"/>
        <end position="220"/>
    </location>
</feature>
<dbReference type="KEGG" id="dco:SAMEA4475696_1070"/>
<protein>
    <submittedName>
        <fullName evidence="3">CAAX amino terminal protease self- immunity</fullName>
    </submittedName>
</protein>